<reference evidence="2 3" key="2">
    <citation type="submission" date="2018-11" db="EMBL/GenBank/DDBJ databases">
        <authorList>
            <consortium name="Pathogen Informatics"/>
        </authorList>
    </citation>
    <scope>NUCLEOTIDE SEQUENCE [LARGE SCALE GENOMIC DNA]</scope>
</reference>
<feature type="compositionally biased region" description="Basic and acidic residues" evidence="1">
    <location>
        <begin position="1"/>
        <end position="15"/>
    </location>
</feature>
<dbReference type="Proteomes" id="UP000267096">
    <property type="component" value="Unassembled WGS sequence"/>
</dbReference>
<dbReference type="AlphaFoldDB" id="A0A0M3JG80"/>
<dbReference type="WBParaSite" id="ASIM_0000663501-mRNA-1">
    <property type="protein sequence ID" value="ASIM_0000663501-mRNA-1"/>
    <property type="gene ID" value="ASIM_0000663501"/>
</dbReference>
<feature type="region of interest" description="Disordered" evidence="1">
    <location>
        <begin position="1"/>
        <end position="34"/>
    </location>
</feature>
<evidence type="ECO:0000313" key="2">
    <source>
        <dbReference type="EMBL" id="VDK26996.1"/>
    </source>
</evidence>
<sequence>MGAAKEEQAKAEATHLRTAAETQPSISAEEEDNVKTACEASIKTIRKYRTKLAEQLKHNREVIQKNTQETHASPSSTEQLQSAQKRYAI</sequence>
<accession>A0A0M3JG80</accession>
<dbReference type="EMBL" id="UYRR01013905">
    <property type="protein sequence ID" value="VDK26996.1"/>
    <property type="molecule type" value="Genomic_DNA"/>
</dbReference>
<protein>
    <submittedName>
        <fullName evidence="4">V-type proton ATPase subunit G</fullName>
    </submittedName>
</protein>
<keyword evidence="3" id="KW-1185">Reference proteome</keyword>
<evidence type="ECO:0000313" key="4">
    <source>
        <dbReference type="WBParaSite" id="ASIM_0000663501-mRNA-1"/>
    </source>
</evidence>
<evidence type="ECO:0000313" key="3">
    <source>
        <dbReference type="Proteomes" id="UP000267096"/>
    </source>
</evidence>
<reference evidence="4" key="1">
    <citation type="submission" date="2017-02" db="UniProtKB">
        <authorList>
            <consortium name="WormBaseParasite"/>
        </authorList>
    </citation>
    <scope>IDENTIFICATION</scope>
</reference>
<organism evidence="4">
    <name type="scientific">Anisakis simplex</name>
    <name type="common">Herring worm</name>
    <dbReference type="NCBI Taxonomy" id="6269"/>
    <lineage>
        <taxon>Eukaryota</taxon>
        <taxon>Metazoa</taxon>
        <taxon>Ecdysozoa</taxon>
        <taxon>Nematoda</taxon>
        <taxon>Chromadorea</taxon>
        <taxon>Rhabditida</taxon>
        <taxon>Spirurina</taxon>
        <taxon>Ascaridomorpha</taxon>
        <taxon>Ascaridoidea</taxon>
        <taxon>Anisakidae</taxon>
        <taxon>Anisakis</taxon>
        <taxon>Anisakis simplex complex</taxon>
    </lineage>
</organism>
<gene>
    <name evidence="2" type="ORF">ASIM_LOCUS6418</name>
</gene>
<evidence type="ECO:0000256" key="1">
    <source>
        <dbReference type="SAM" id="MobiDB-lite"/>
    </source>
</evidence>
<proteinExistence type="predicted"/>
<feature type="region of interest" description="Disordered" evidence="1">
    <location>
        <begin position="64"/>
        <end position="89"/>
    </location>
</feature>
<name>A0A0M3JG80_ANISI</name>